<evidence type="ECO:0000313" key="1">
    <source>
        <dbReference type="EMBL" id="ASJ72721.1"/>
    </source>
</evidence>
<name>A0A2Z2NRU3_9GAMM</name>
<dbReference type="AlphaFoldDB" id="A0A2Z2NRU3"/>
<dbReference type="KEGG" id="gai:IMCC3135_13165"/>
<organism evidence="1 2">
    <name type="scientific">Granulosicoccus antarcticus IMCC3135</name>
    <dbReference type="NCBI Taxonomy" id="1192854"/>
    <lineage>
        <taxon>Bacteria</taxon>
        <taxon>Pseudomonadati</taxon>
        <taxon>Pseudomonadota</taxon>
        <taxon>Gammaproteobacteria</taxon>
        <taxon>Chromatiales</taxon>
        <taxon>Granulosicoccaceae</taxon>
        <taxon>Granulosicoccus</taxon>
    </lineage>
</organism>
<evidence type="ECO:0000313" key="2">
    <source>
        <dbReference type="Proteomes" id="UP000250079"/>
    </source>
</evidence>
<keyword evidence="2" id="KW-1185">Reference proteome</keyword>
<sequence length="83" mass="9634">MGKRMSDRFDDDYFPEPNYDKLSDQELDELYYFGEIRTAVKPKKSGVKKSAVKKVAPKLFASDSDENWLDVDLNGDDDLYEDD</sequence>
<dbReference type="EMBL" id="CP018632">
    <property type="protein sequence ID" value="ASJ72721.1"/>
    <property type="molecule type" value="Genomic_DNA"/>
</dbReference>
<proteinExistence type="predicted"/>
<reference evidence="1 2" key="1">
    <citation type="submission" date="2016-12" db="EMBL/GenBank/DDBJ databases">
        <authorList>
            <person name="Song W.-J."/>
            <person name="Kurnit D.M."/>
        </authorList>
    </citation>
    <scope>NUCLEOTIDE SEQUENCE [LARGE SCALE GENOMIC DNA]</scope>
    <source>
        <strain evidence="1 2">IMCC3135</strain>
    </source>
</reference>
<gene>
    <name evidence="1" type="ORF">IMCC3135_13165</name>
</gene>
<dbReference type="Proteomes" id="UP000250079">
    <property type="component" value="Chromosome"/>
</dbReference>
<protein>
    <submittedName>
        <fullName evidence="1">Uncharacterized protein</fullName>
    </submittedName>
</protein>
<accession>A0A2Z2NRU3</accession>